<dbReference type="Pfam" id="PF12704">
    <property type="entry name" value="MacB_PCD"/>
    <property type="match status" value="1"/>
</dbReference>
<feature type="transmembrane region" description="Helical" evidence="7">
    <location>
        <begin position="800"/>
        <end position="826"/>
    </location>
</feature>
<feature type="transmembrane region" description="Helical" evidence="7">
    <location>
        <begin position="280"/>
        <end position="304"/>
    </location>
</feature>
<dbReference type="PANTHER" id="PTHR30489">
    <property type="entry name" value="LIPOPROTEIN-RELEASING SYSTEM TRANSMEMBRANE PROTEIN LOLE"/>
    <property type="match status" value="1"/>
</dbReference>
<feature type="transmembrane region" description="Helical" evidence="7">
    <location>
        <begin position="414"/>
        <end position="436"/>
    </location>
</feature>
<sequence>MIGTWTAGLIRHRAGRLGATAAGIALAVGLVASLGTFLTASENTMTRRAVSSVIVPWQIEVQRGADAAAMGTLVRAEPGVAKVEAVQFASTSGFESTGSGTTQTTGPGVVLGISPTYRSTFPDEFRTLTGATTGALLAQQTAANLHAGPGDTIRVRLAGGAWRAVTIAGIIDLPQADSLFQRIGAPPQSQPSAPPDNVLVLPQNSLNSLLGGTAGASVGTTEQFHVTLDPLQAHDPAAAYTATVTAAHHLEAASTGGTRVGNNVGAALDAARKDARYAELLFLFLGLPGVILAALITAGLVGAGANRRREEQALLRLRGLRPRDVATLAAVEAAIVGVVGGLLGLALASVAGSWAFSSLSVGSSGLPTVGWAVAAVAAGLVVTAITVLLPATADLRGRTVVDTRRQHQRRRGSWWSKIGLDVLLIVSALLIFRAAASDNYSLVLAPEGVASISVSYWAFLGPALLWLGTSLLLWRLTNLLLRAARRPLTAIFRPVAGALAPVGAAGMARRRRPLATAVVLLALAVSFAISTATFTATYQQQAEVDAVLTNGADVTVTQPPGTISPPSAGDRLSSIRGVKHVEPLQHRFAYVGSDLQDLYGVRPDTITDATALQDAYFVGGSARQMMGILQTKPDSILVSDETVKDFQLAPGDLVNLRLPDSRTHALITVPFHYAGIVTEFPTAPKDSFFVANAAYIATATGSDAVGSFLLDTSGADPAAVAADIRTAVGTSASVTDITQTRLQVGSSLTSVNLTGLTQLELAFAILLAAAAGALVMWIGLAERRRSRAIMTVIGARRRQLTGLVISEAIPIAALGTFGGLVISWALSQMLVKVLTGVFDPPPSSIAVPWTYVALVLVSTVLTLGLAAVISTRRSNRPPIEELRDL</sequence>
<organism evidence="10">
    <name type="scientific">Nakamurella sp. A5-74</name>
    <dbReference type="NCBI Taxonomy" id="3158264"/>
    <lineage>
        <taxon>Bacteria</taxon>
        <taxon>Bacillati</taxon>
        <taxon>Actinomycetota</taxon>
        <taxon>Actinomycetes</taxon>
        <taxon>Nakamurellales</taxon>
        <taxon>Nakamurellaceae</taxon>
        <taxon>Nakamurella</taxon>
    </lineage>
</organism>
<feature type="transmembrane region" description="Helical" evidence="7">
    <location>
        <begin position="456"/>
        <end position="476"/>
    </location>
</feature>
<dbReference type="RefSeq" id="WP_353648902.1">
    <property type="nucleotide sequence ID" value="NZ_CP159218.1"/>
</dbReference>
<keyword evidence="3" id="KW-1003">Cell membrane</keyword>
<protein>
    <submittedName>
        <fullName evidence="10">ABC transporter permease</fullName>
    </submittedName>
</protein>
<feature type="domain" description="ABC3 transporter permease C-terminal" evidence="8">
    <location>
        <begin position="289"/>
        <end position="391"/>
    </location>
</feature>
<proteinExistence type="inferred from homology"/>
<evidence type="ECO:0000256" key="4">
    <source>
        <dbReference type="ARBA" id="ARBA00022692"/>
    </source>
</evidence>
<evidence type="ECO:0000313" key="10">
    <source>
        <dbReference type="EMBL" id="XCG63287.1"/>
    </source>
</evidence>
<dbReference type="Pfam" id="PF02687">
    <property type="entry name" value="FtsX"/>
    <property type="match status" value="2"/>
</dbReference>
<dbReference type="InterPro" id="IPR003838">
    <property type="entry name" value="ABC3_permease_C"/>
</dbReference>
<reference evidence="10" key="1">
    <citation type="submission" date="2024-05" db="EMBL/GenBank/DDBJ databases">
        <authorList>
            <person name="Cai S.Y."/>
            <person name="Jin L.M."/>
            <person name="Li H.R."/>
        </authorList>
    </citation>
    <scope>NUCLEOTIDE SEQUENCE</scope>
    <source>
        <strain evidence="10">A5-74</strain>
    </source>
</reference>
<dbReference type="EMBL" id="CP159218">
    <property type="protein sequence ID" value="XCG63287.1"/>
    <property type="molecule type" value="Genomic_DNA"/>
</dbReference>
<evidence type="ECO:0000256" key="2">
    <source>
        <dbReference type="ARBA" id="ARBA00005236"/>
    </source>
</evidence>
<dbReference type="InterPro" id="IPR025857">
    <property type="entry name" value="MacB_PCD"/>
</dbReference>
<keyword evidence="5 7" id="KW-1133">Transmembrane helix</keyword>
<feature type="transmembrane region" description="Helical" evidence="7">
    <location>
        <begin position="761"/>
        <end position="780"/>
    </location>
</feature>
<feature type="domain" description="MacB-like periplasmic core" evidence="9">
    <location>
        <begin position="19"/>
        <end position="230"/>
    </location>
</feature>
<evidence type="ECO:0000256" key="5">
    <source>
        <dbReference type="ARBA" id="ARBA00022989"/>
    </source>
</evidence>
<name>A0AAU8DLZ6_9ACTN</name>
<keyword evidence="4 7" id="KW-0812">Transmembrane</keyword>
<feature type="transmembrane region" description="Helical" evidence="7">
    <location>
        <begin position="514"/>
        <end position="534"/>
    </location>
</feature>
<dbReference type="PANTHER" id="PTHR30489:SF0">
    <property type="entry name" value="LIPOPROTEIN-RELEASING SYSTEM TRANSMEMBRANE PROTEIN LOLE"/>
    <property type="match status" value="1"/>
</dbReference>
<dbReference type="InterPro" id="IPR051447">
    <property type="entry name" value="Lipoprotein-release_system"/>
</dbReference>
<feature type="transmembrane region" description="Helical" evidence="7">
    <location>
        <begin position="846"/>
        <end position="869"/>
    </location>
</feature>
<comment type="similarity">
    <text evidence="2">Belongs to the ABC-4 integral membrane protein family. LolC/E subfamily.</text>
</comment>
<accession>A0AAU8DLZ6</accession>
<comment type="subcellular location">
    <subcellularLocation>
        <location evidence="1">Cell membrane</location>
        <topology evidence="1">Multi-pass membrane protein</topology>
    </subcellularLocation>
</comment>
<dbReference type="AlphaFoldDB" id="A0AAU8DLZ6"/>
<evidence type="ECO:0000256" key="7">
    <source>
        <dbReference type="SAM" id="Phobius"/>
    </source>
</evidence>
<evidence type="ECO:0000256" key="6">
    <source>
        <dbReference type="ARBA" id="ARBA00023136"/>
    </source>
</evidence>
<gene>
    <name evidence="10" type="ORF">ABLG96_19120</name>
</gene>
<dbReference type="GO" id="GO:0044874">
    <property type="term" value="P:lipoprotein localization to outer membrane"/>
    <property type="evidence" value="ECO:0007669"/>
    <property type="project" value="TreeGrafter"/>
</dbReference>
<feature type="transmembrane region" description="Helical" evidence="7">
    <location>
        <begin position="17"/>
        <end position="38"/>
    </location>
</feature>
<evidence type="ECO:0000259" key="9">
    <source>
        <dbReference type="Pfam" id="PF12704"/>
    </source>
</evidence>
<feature type="domain" description="ABC3 transporter permease C-terminal" evidence="8">
    <location>
        <begin position="761"/>
        <end position="877"/>
    </location>
</feature>
<evidence type="ECO:0000256" key="3">
    <source>
        <dbReference type="ARBA" id="ARBA00022475"/>
    </source>
</evidence>
<feature type="transmembrane region" description="Helical" evidence="7">
    <location>
        <begin position="371"/>
        <end position="393"/>
    </location>
</feature>
<evidence type="ECO:0000256" key="1">
    <source>
        <dbReference type="ARBA" id="ARBA00004651"/>
    </source>
</evidence>
<keyword evidence="6 7" id="KW-0472">Membrane</keyword>
<feature type="transmembrane region" description="Helical" evidence="7">
    <location>
        <begin position="325"/>
        <end position="351"/>
    </location>
</feature>
<dbReference type="GO" id="GO:0098797">
    <property type="term" value="C:plasma membrane protein complex"/>
    <property type="evidence" value="ECO:0007669"/>
    <property type="project" value="TreeGrafter"/>
</dbReference>
<evidence type="ECO:0000259" key="8">
    <source>
        <dbReference type="Pfam" id="PF02687"/>
    </source>
</evidence>